<gene>
    <name evidence="1" type="ORF">PACLA_8A048509</name>
</gene>
<dbReference type="EMBL" id="CACRXK020031439">
    <property type="protein sequence ID" value="CAB4043065.1"/>
    <property type="molecule type" value="Genomic_DNA"/>
</dbReference>
<feature type="non-terminal residue" evidence="1">
    <location>
        <position position="206"/>
    </location>
</feature>
<sequence>MTLNEEHYATAKRMISASSTKTFNKARSTQIAKFTKLTCFGRTHRRQEDLASHPLQRTIINMSARRLTPVEEDVLALGRIRTALKKNSYSSKEEFVQRLEPKLYHMTNDEASNIRVQITEVLRCATLPASNLTKNKKDALKNLRADKSIHILKADKGNATVILDRLEYDNRILALLNTSTYKQLKRDPTANIERKICSKLSGFKKA</sequence>
<keyword evidence="2" id="KW-1185">Reference proteome</keyword>
<comment type="caution">
    <text evidence="1">The sequence shown here is derived from an EMBL/GenBank/DDBJ whole genome shotgun (WGS) entry which is preliminary data.</text>
</comment>
<dbReference type="Proteomes" id="UP001152795">
    <property type="component" value="Unassembled WGS sequence"/>
</dbReference>
<name>A0A7D9KA91_PARCT</name>
<reference evidence="1" key="1">
    <citation type="submission" date="2020-04" db="EMBL/GenBank/DDBJ databases">
        <authorList>
            <person name="Alioto T."/>
            <person name="Alioto T."/>
            <person name="Gomez Garrido J."/>
        </authorList>
    </citation>
    <scope>NUCLEOTIDE SEQUENCE</scope>
    <source>
        <strain evidence="1">A484AB</strain>
    </source>
</reference>
<proteinExistence type="predicted"/>
<evidence type="ECO:0000313" key="2">
    <source>
        <dbReference type="Proteomes" id="UP001152795"/>
    </source>
</evidence>
<accession>A0A7D9KA91</accession>
<dbReference type="OrthoDB" id="6782675at2759"/>
<evidence type="ECO:0000313" key="1">
    <source>
        <dbReference type="EMBL" id="CAB4043065.1"/>
    </source>
</evidence>
<protein>
    <submittedName>
        <fullName evidence="1">Uncharacterized protein</fullName>
    </submittedName>
</protein>
<organism evidence="1 2">
    <name type="scientific">Paramuricea clavata</name>
    <name type="common">Red gorgonian</name>
    <name type="synonym">Violescent sea-whip</name>
    <dbReference type="NCBI Taxonomy" id="317549"/>
    <lineage>
        <taxon>Eukaryota</taxon>
        <taxon>Metazoa</taxon>
        <taxon>Cnidaria</taxon>
        <taxon>Anthozoa</taxon>
        <taxon>Octocorallia</taxon>
        <taxon>Malacalcyonacea</taxon>
        <taxon>Plexauridae</taxon>
        <taxon>Paramuricea</taxon>
    </lineage>
</organism>
<dbReference type="AlphaFoldDB" id="A0A7D9KA91"/>